<name>A0A8X6PF67_NEPPI</name>
<keyword evidence="3" id="KW-1185">Reference proteome</keyword>
<evidence type="ECO:0000313" key="2">
    <source>
        <dbReference type="EMBL" id="GFT67838.1"/>
    </source>
</evidence>
<feature type="compositionally biased region" description="Polar residues" evidence="1">
    <location>
        <begin position="9"/>
        <end position="23"/>
    </location>
</feature>
<proteinExistence type="predicted"/>
<accession>A0A8X6PF67</accession>
<dbReference type="AlphaFoldDB" id="A0A8X6PF67"/>
<gene>
    <name evidence="2" type="ORF">NPIL_484181</name>
</gene>
<comment type="caution">
    <text evidence="2">The sequence shown here is derived from an EMBL/GenBank/DDBJ whole genome shotgun (WGS) entry which is preliminary data.</text>
</comment>
<feature type="region of interest" description="Disordered" evidence="1">
    <location>
        <begin position="1"/>
        <end position="31"/>
    </location>
</feature>
<dbReference type="Proteomes" id="UP000887013">
    <property type="component" value="Unassembled WGS sequence"/>
</dbReference>
<evidence type="ECO:0000313" key="3">
    <source>
        <dbReference type="Proteomes" id="UP000887013"/>
    </source>
</evidence>
<organism evidence="2 3">
    <name type="scientific">Nephila pilipes</name>
    <name type="common">Giant wood spider</name>
    <name type="synonym">Nephila maculata</name>
    <dbReference type="NCBI Taxonomy" id="299642"/>
    <lineage>
        <taxon>Eukaryota</taxon>
        <taxon>Metazoa</taxon>
        <taxon>Ecdysozoa</taxon>
        <taxon>Arthropoda</taxon>
        <taxon>Chelicerata</taxon>
        <taxon>Arachnida</taxon>
        <taxon>Araneae</taxon>
        <taxon>Araneomorphae</taxon>
        <taxon>Entelegynae</taxon>
        <taxon>Araneoidea</taxon>
        <taxon>Nephilidae</taxon>
        <taxon>Nephila</taxon>
    </lineage>
</organism>
<protein>
    <submittedName>
        <fullName evidence="2">Uncharacterized protein</fullName>
    </submittedName>
</protein>
<sequence>NKDPDQITILPSSQSGSNINSEVPSDAPTVDVGTLGPDVVKKKVTFQVPSNSDSQDFIENANIPFKTKNKDSITNRVQLESPFVSLKDSNLKYAFPLPTRLNCPIEGCSAVFGTKFWYRTNNSIKRHLNVFHKQKPKKILYFCSDCDSSISKNPAKHSCLMGNLIFPTIINDENVWECHLCENFSATSELAKNNHLVAHRKEEIKNRALPLIIPPSSKMIKKKRFQKIRKNSDGYPGDLPLAMPLQEDNSSPSQETERVIHQKIDVERISILDSFSEPLDAIFE</sequence>
<feature type="non-terminal residue" evidence="2">
    <location>
        <position position="1"/>
    </location>
</feature>
<reference evidence="2" key="1">
    <citation type="submission" date="2020-08" db="EMBL/GenBank/DDBJ databases">
        <title>Multicomponent nature underlies the extraordinary mechanical properties of spider dragline silk.</title>
        <authorList>
            <person name="Kono N."/>
            <person name="Nakamura H."/>
            <person name="Mori M."/>
            <person name="Yoshida Y."/>
            <person name="Ohtoshi R."/>
            <person name="Malay A.D."/>
            <person name="Moran D.A.P."/>
            <person name="Tomita M."/>
            <person name="Numata K."/>
            <person name="Arakawa K."/>
        </authorList>
    </citation>
    <scope>NUCLEOTIDE SEQUENCE</scope>
</reference>
<dbReference type="EMBL" id="BMAW01115831">
    <property type="protein sequence ID" value="GFT67838.1"/>
    <property type="molecule type" value="Genomic_DNA"/>
</dbReference>
<feature type="region of interest" description="Disordered" evidence="1">
    <location>
        <begin position="230"/>
        <end position="256"/>
    </location>
</feature>
<evidence type="ECO:0000256" key="1">
    <source>
        <dbReference type="SAM" id="MobiDB-lite"/>
    </source>
</evidence>